<dbReference type="InterPro" id="IPR036388">
    <property type="entry name" value="WH-like_DNA-bd_sf"/>
</dbReference>
<reference evidence="5 6" key="1">
    <citation type="submission" date="2014-03" db="EMBL/GenBank/DDBJ databases">
        <title>Genomics of Bifidobacteria.</title>
        <authorList>
            <person name="Ventura M."/>
            <person name="Milani C."/>
            <person name="Lugli G.A."/>
        </authorList>
    </citation>
    <scope>NUCLEOTIDE SEQUENCE [LARGE SCALE GENOMIC DNA]</scope>
    <source>
        <strain evidence="5 6">LMG 21589</strain>
    </source>
</reference>
<evidence type="ECO:0000256" key="3">
    <source>
        <dbReference type="ARBA" id="ARBA00023163"/>
    </source>
</evidence>
<dbReference type="InterPro" id="IPR022689">
    <property type="entry name" value="Iron_dep_repressor"/>
</dbReference>
<accession>A0A087D7M2</accession>
<evidence type="ECO:0000313" key="5">
    <source>
        <dbReference type="EMBL" id="KFI91522.1"/>
    </source>
</evidence>
<dbReference type="eggNOG" id="COG1846">
    <property type="taxonomic scope" value="Bacteria"/>
</dbReference>
<gene>
    <name evidence="5" type="ORF">BSCA_2220</name>
</gene>
<keyword evidence="1" id="KW-0805">Transcription regulation</keyword>
<dbReference type="InterPro" id="IPR039422">
    <property type="entry name" value="MarR/SlyA-like"/>
</dbReference>
<comment type="caution">
    <text evidence="5">The sequence shown here is derived from an EMBL/GenBank/DDBJ whole genome shotgun (WGS) entry which is preliminary data.</text>
</comment>
<dbReference type="PANTHER" id="PTHR33164:SF43">
    <property type="entry name" value="HTH-TYPE TRANSCRIPTIONAL REPRESSOR YETL"/>
    <property type="match status" value="1"/>
</dbReference>
<dbReference type="Proteomes" id="UP000029033">
    <property type="component" value="Unassembled WGS sequence"/>
</dbReference>
<evidence type="ECO:0000259" key="4">
    <source>
        <dbReference type="PROSITE" id="PS50995"/>
    </source>
</evidence>
<dbReference type="EMBL" id="JGZO01000023">
    <property type="protein sequence ID" value="KFI91522.1"/>
    <property type="molecule type" value="Genomic_DNA"/>
</dbReference>
<dbReference type="InterPro" id="IPR023187">
    <property type="entry name" value="Tscrpt_reg_MarR-type_CS"/>
</dbReference>
<evidence type="ECO:0000313" key="6">
    <source>
        <dbReference type="Proteomes" id="UP000029033"/>
    </source>
</evidence>
<dbReference type="GeneID" id="85165177"/>
<dbReference type="SMART" id="SM00529">
    <property type="entry name" value="HTH_DTXR"/>
    <property type="match status" value="1"/>
</dbReference>
<keyword evidence="2" id="KW-0238">DNA-binding</keyword>
<dbReference type="GO" id="GO:0003677">
    <property type="term" value="F:DNA binding"/>
    <property type="evidence" value="ECO:0007669"/>
    <property type="project" value="UniProtKB-KW"/>
</dbReference>
<dbReference type="AlphaFoldDB" id="A0A087D7M2"/>
<keyword evidence="6" id="KW-1185">Reference proteome</keyword>
<name>A0A087D7M2_9BIFI</name>
<dbReference type="PROSITE" id="PS01117">
    <property type="entry name" value="HTH_MARR_1"/>
    <property type="match status" value="1"/>
</dbReference>
<dbReference type="SMART" id="SM00347">
    <property type="entry name" value="HTH_MARR"/>
    <property type="match status" value="1"/>
</dbReference>
<dbReference type="GO" id="GO:0006950">
    <property type="term" value="P:response to stress"/>
    <property type="evidence" value="ECO:0007669"/>
    <property type="project" value="TreeGrafter"/>
</dbReference>
<dbReference type="Pfam" id="PF12802">
    <property type="entry name" value="MarR_2"/>
    <property type="match status" value="1"/>
</dbReference>
<dbReference type="Gene3D" id="1.10.10.10">
    <property type="entry name" value="Winged helix-like DNA-binding domain superfamily/Winged helix DNA-binding domain"/>
    <property type="match status" value="1"/>
</dbReference>
<protein>
    <submittedName>
        <fullName evidence="5">MarR family transcriptional regulator</fullName>
    </submittedName>
</protein>
<sequence length="199" mass="21004">MGAIMGAAAGIAADAAETGGVGIQGGSGSAPAGLPVEEVRRLMDACWKAKTVAELMPALPRGLKPRYIHVIDAVWHLNASAGQAVGTARVGDVSAFLGVTTPSVTKLVGEMARLGLVVKHDDAADRRVVTLTLTERGLDLHRTYVEEYHAHLSRLLGGLPAGECETTVRTLTEVLRLMQRDNADAAAQRMNGGERNHHE</sequence>
<evidence type="ECO:0000256" key="2">
    <source>
        <dbReference type="ARBA" id="ARBA00023125"/>
    </source>
</evidence>
<dbReference type="STRING" id="158787.BSCA_2220"/>
<dbReference type="PANTHER" id="PTHR33164">
    <property type="entry name" value="TRANSCRIPTIONAL REGULATOR, MARR FAMILY"/>
    <property type="match status" value="1"/>
</dbReference>
<keyword evidence="3" id="KW-0804">Transcription</keyword>
<dbReference type="SUPFAM" id="SSF46785">
    <property type="entry name" value="Winged helix' DNA-binding domain"/>
    <property type="match status" value="1"/>
</dbReference>
<dbReference type="InterPro" id="IPR036390">
    <property type="entry name" value="WH_DNA-bd_sf"/>
</dbReference>
<evidence type="ECO:0000256" key="1">
    <source>
        <dbReference type="ARBA" id="ARBA00023015"/>
    </source>
</evidence>
<dbReference type="PROSITE" id="PS50995">
    <property type="entry name" value="HTH_MARR_2"/>
    <property type="match status" value="1"/>
</dbReference>
<proteinExistence type="predicted"/>
<dbReference type="GO" id="GO:0046914">
    <property type="term" value="F:transition metal ion binding"/>
    <property type="evidence" value="ECO:0007669"/>
    <property type="project" value="InterPro"/>
</dbReference>
<organism evidence="5 6">
    <name type="scientific">Bifidobacterium scardovii</name>
    <dbReference type="NCBI Taxonomy" id="158787"/>
    <lineage>
        <taxon>Bacteria</taxon>
        <taxon>Bacillati</taxon>
        <taxon>Actinomycetota</taxon>
        <taxon>Actinomycetes</taxon>
        <taxon>Bifidobacteriales</taxon>
        <taxon>Bifidobacteriaceae</taxon>
        <taxon>Bifidobacterium</taxon>
    </lineage>
</organism>
<dbReference type="RefSeq" id="WP_231649019.1">
    <property type="nucleotide sequence ID" value="NZ_CAUPKV010000014.1"/>
</dbReference>
<dbReference type="GO" id="GO:0003700">
    <property type="term" value="F:DNA-binding transcription factor activity"/>
    <property type="evidence" value="ECO:0007669"/>
    <property type="project" value="InterPro"/>
</dbReference>
<dbReference type="InterPro" id="IPR000835">
    <property type="entry name" value="HTH_MarR-typ"/>
</dbReference>
<feature type="domain" description="HTH marR-type" evidence="4">
    <location>
        <begin position="36"/>
        <end position="176"/>
    </location>
</feature>